<dbReference type="HOGENOM" id="CLU_014658_3_1_9"/>
<evidence type="ECO:0000256" key="1">
    <source>
        <dbReference type="ARBA" id="ARBA00005187"/>
    </source>
</evidence>
<dbReference type="AlphaFoldDB" id="F8F7Q6"/>
<name>F8F7Q6_PAEMK</name>
<reference evidence="14" key="1">
    <citation type="submission" date="2011-06" db="EMBL/GenBank/DDBJ databases">
        <title>Complete genome sequence of Paenibacillus mucilaginosus KNP414.</title>
        <authorList>
            <person name="Wang J."/>
            <person name="Hu S."/>
            <person name="Hu X."/>
            <person name="Zhang B."/>
            <person name="Dong D."/>
            <person name="Zhang S."/>
            <person name="Zhao K."/>
            <person name="Wu D."/>
        </authorList>
    </citation>
    <scope>NUCLEOTIDE SEQUENCE [LARGE SCALE GENOMIC DNA]</scope>
    <source>
        <strain evidence="14">KNP414</strain>
    </source>
</reference>
<dbReference type="InterPro" id="IPR033738">
    <property type="entry name" value="AsnB_N"/>
</dbReference>
<feature type="site" description="Important for beta-aspartyl-AMP intermediate formation" evidence="11">
    <location>
        <position position="369"/>
    </location>
</feature>
<evidence type="ECO:0000259" key="12">
    <source>
        <dbReference type="PROSITE" id="PS51278"/>
    </source>
</evidence>
<reference evidence="13 14" key="2">
    <citation type="journal article" date="2013" name="Genome Announc.">
        <title>Genome Sequence of Growth-Improving Paenibacillus mucilaginosus Strain KNP414.</title>
        <authorList>
            <person name="Lu J.J."/>
            <person name="Wang J.F."/>
            <person name="Hu X.F."/>
        </authorList>
    </citation>
    <scope>NUCLEOTIDE SEQUENCE [LARGE SCALE GENOMIC DNA]</scope>
    <source>
        <strain evidence="13 14">KNP414</strain>
    </source>
</reference>
<dbReference type="InterPro" id="IPR001962">
    <property type="entry name" value="Asn_synthase"/>
</dbReference>
<dbReference type="SUPFAM" id="SSF56235">
    <property type="entry name" value="N-terminal nucleophile aminohydrolases (Ntn hydrolases)"/>
    <property type="match status" value="1"/>
</dbReference>
<dbReference type="CDD" id="cd00712">
    <property type="entry name" value="AsnB"/>
    <property type="match status" value="1"/>
</dbReference>
<keyword evidence="9" id="KW-0028">Amino-acid biosynthesis</keyword>
<gene>
    <name evidence="13" type="ordered locus">KNP414_00951</name>
</gene>
<dbReference type="GO" id="GO:0005524">
    <property type="term" value="F:ATP binding"/>
    <property type="evidence" value="ECO:0007669"/>
    <property type="project" value="UniProtKB-KW"/>
</dbReference>
<dbReference type="NCBIfam" id="TIGR01536">
    <property type="entry name" value="asn_synth_AEB"/>
    <property type="match status" value="1"/>
</dbReference>
<evidence type="ECO:0000313" key="14">
    <source>
        <dbReference type="Proteomes" id="UP000006620"/>
    </source>
</evidence>
<dbReference type="InterPro" id="IPR014729">
    <property type="entry name" value="Rossmann-like_a/b/a_fold"/>
</dbReference>
<dbReference type="PATRIC" id="fig|1036673.3.peg.853"/>
<dbReference type="CDD" id="cd01991">
    <property type="entry name" value="Asn_synthase_B_C"/>
    <property type="match status" value="1"/>
</dbReference>
<evidence type="ECO:0000256" key="11">
    <source>
        <dbReference type="PIRSR" id="PIRSR001589-3"/>
    </source>
</evidence>
<evidence type="ECO:0000256" key="7">
    <source>
        <dbReference type="ARBA" id="ARBA00022962"/>
    </source>
</evidence>
<keyword evidence="4 10" id="KW-0547">Nucleotide-binding</keyword>
<accession>F8F7Q6</accession>
<keyword evidence="5 10" id="KW-0067">ATP-binding</keyword>
<dbReference type="GO" id="GO:0005829">
    <property type="term" value="C:cytosol"/>
    <property type="evidence" value="ECO:0007669"/>
    <property type="project" value="TreeGrafter"/>
</dbReference>
<dbReference type="Pfam" id="PF13537">
    <property type="entry name" value="GATase_7"/>
    <property type="match status" value="1"/>
</dbReference>
<dbReference type="Gene3D" id="3.60.20.10">
    <property type="entry name" value="Glutamine Phosphoribosylpyrophosphate, subunit 1, domain 1"/>
    <property type="match status" value="1"/>
</dbReference>
<keyword evidence="7 9" id="KW-0315">Glutamine amidotransferase</keyword>
<dbReference type="KEGG" id="pms:KNP414_00951"/>
<comment type="similarity">
    <text evidence="2">Belongs to the asparagine synthetase family.</text>
</comment>
<feature type="active site" description="For GATase activity" evidence="9">
    <location>
        <position position="2"/>
    </location>
</feature>
<protein>
    <recommendedName>
        <fullName evidence="3">asparagine synthase (glutamine-hydrolyzing)</fullName>
        <ecNumber evidence="3">6.3.5.4</ecNumber>
    </recommendedName>
</protein>
<dbReference type="PANTHER" id="PTHR43284:SF1">
    <property type="entry name" value="ASPARAGINE SYNTHETASE"/>
    <property type="match status" value="1"/>
</dbReference>
<dbReference type="Pfam" id="PF00733">
    <property type="entry name" value="Asn_synthase"/>
    <property type="match status" value="1"/>
</dbReference>
<dbReference type="EC" id="6.3.5.4" evidence="3"/>
<dbReference type="InterPro" id="IPR006426">
    <property type="entry name" value="Asn_synth_AEB"/>
</dbReference>
<dbReference type="SUPFAM" id="SSF52402">
    <property type="entry name" value="Adenine nucleotide alpha hydrolases-like"/>
    <property type="match status" value="1"/>
</dbReference>
<sequence length="624" mass="71917">MCGIAGFCTSDANQARPEILQAMIEEIHHRGPDNHGIRFYPGDRQEVIGLGHKRLSIIDLSDNGKQPMASVSGNTSIVFNGEIYNYHTIRRELEAEGWTFRTGTDTEVILNLYEKYGEGCLRHLNGMFAFAIYDHRKKQLFIARDRFGVRPLYYSLQGGTGLAFASELKALWKFPGVKKEVRFGALYQYARKRYVDHPDTIFEGIEKLKPGHYLIYKEGKAELKEYWDIDNFEELPLSFDDAVEELDALLLDSIRLRMISDVPVGAFLSGGLDSSLIVAMMAKYSALPIKTYSVGFEDERYSELGFARQVAERFGTDHTELKVSASDFAQHLYQAVTYRDAPLSESADIPMYMLSRMAKKDVSVILTGEGSDELFAGYPKYAYDRFAKAPWFRGLLKNPLAAAAINALPYSARKAKLAYHTLCIDDDRQRYGRWFSSIGEEAARTLFTREFQEQYLGSREERQPSVLKGTSNMNRMQYQDVKYWLSDNLLERGDRMVMAASVEGRLPFLDYRVGEFAFRLPEHYRIRGMERKYIVKKLAERYLPKELIYRKKIGFYVPVGDWFRNELKDFVGEHLLSDTFRSRGIFEAGKVEEMFSAHSRGTVNYEKELWTLLNLEIWFRACID</sequence>
<evidence type="ECO:0000313" key="13">
    <source>
        <dbReference type="EMBL" id="AEI39541.1"/>
    </source>
</evidence>
<dbReference type="PIRSF" id="PIRSF001589">
    <property type="entry name" value="Asn_synthetase_glu-h"/>
    <property type="match status" value="1"/>
</dbReference>
<dbReference type="PROSITE" id="PS51278">
    <property type="entry name" value="GATASE_TYPE_2"/>
    <property type="match status" value="1"/>
</dbReference>
<dbReference type="Proteomes" id="UP000006620">
    <property type="component" value="Chromosome"/>
</dbReference>
<evidence type="ECO:0000256" key="10">
    <source>
        <dbReference type="PIRSR" id="PIRSR001589-2"/>
    </source>
</evidence>
<organism evidence="13 14">
    <name type="scientific">Paenibacillus mucilaginosus (strain KNP414)</name>
    <dbReference type="NCBI Taxonomy" id="1036673"/>
    <lineage>
        <taxon>Bacteria</taxon>
        <taxon>Bacillati</taxon>
        <taxon>Bacillota</taxon>
        <taxon>Bacilli</taxon>
        <taxon>Bacillales</taxon>
        <taxon>Paenibacillaceae</taxon>
        <taxon>Paenibacillus</taxon>
    </lineage>
</organism>
<dbReference type="GO" id="GO:0006529">
    <property type="term" value="P:asparagine biosynthetic process"/>
    <property type="evidence" value="ECO:0007669"/>
    <property type="project" value="UniProtKB-KW"/>
</dbReference>
<evidence type="ECO:0000256" key="3">
    <source>
        <dbReference type="ARBA" id="ARBA00012737"/>
    </source>
</evidence>
<evidence type="ECO:0000256" key="2">
    <source>
        <dbReference type="ARBA" id="ARBA00005752"/>
    </source>
</evidence>
<evidence type="ECO:0000256" key="4">
    <source>
        <dbReference type="ARBA" id="ARBA00022741"/>
    </source>
</evidence>
<feature type="binding site" evidence="10">
    <location>
        <position position="105"/>
    </location>
    <ligand>
        <name>L-glutamine</name>
        <dbReference type="ChEBI" id="CHEBI:58359"/>
    </ligand>
</feature>
<dbReference type="Gene3D" id="3.40.50.620">
    <property type="entry name" value="HUPs"/>
    <property type="match status" value="1"/>
</dbReference>
<evidence type="ECO:0000256" key="8">
    <source>
        <dbReference type="ARBA" id="ARBA00048741"/>
    </source>
</evidence>
<evidence type="ECO:0000256" key="9">
    <source>
        <dbReference type="PIRSR" id="PIRSR001589-1"/>
    </source>
</evidence>
<dbReference type="InterPro" id="IPR029055">
    <property type="entry name" value="Ntn_hydrolases_N"/>
</dbReference>
<dbReference type="EMBL" id="CP002869">
    <property type="protein sequence ID" value="AEI39541.1"/>
    <property type="molecule type" value="Genomic_DNA"/>
</dbReference>
<evidence type="ECO:0000256" key="5">
    <source>
        <dbReference type="ARBA" id="ARBA00022840"/>
    </source>
</evidence>
<dbReference type="PANTHER" id="PTHR43284">
    <property type="entry name" value="ASPARAGINE SYNTHETASE (GLUTAMINE-HYDROLYZING)"/>
    <property type="match status" value="1"/>
</dbReference>
<feature type="domain" description="Glutamine amidotransferase type-2" evidence="12">
    <location>
        <begin position="2"/>
        <end position="219"/>
    </location>
</feature>
<feature type="binding site" evidence="10">
    <location>
        <position position="294"/>
    </location>
    <ligand>
        <name>ATP</name>
        <dbReference type="ChEBI" id="CHEBI:30616"/>
    </ligand>
</feature>
<keyword evidence="6 9" id="KW-0061">Asparagine biosynthesis</keyword>
<dbReference type="InterPro" id="IPR017932">
    <property type="entry name" value="GATase_2_dom"/>
</dbReference>
<dbReference type="GO" id="GO:0004066">
    <property type="term" value="F:asparagine synthase (glutamine-hydrolyzing) activity"/>
    <property type="evidence" value="ECO:0007669"/>
    <property type="project" value="UniProtKB-EC"/>
</dbReference>
<comment type="catalytic activity">
    <reaction evidence="8">
        <text>L-aspartate + L-glutamine + ATP + H2O = L-asparagine + L-glutamate + AMP + diphosphate + H(+)</text>
        <dbReference type="Rhea" id="RHEA:12228"/>
        <dbReference type="ChEBI" id="CHEBI:15377"/>
        <dbReference type="ChEBI" id="CHEBI:15378"/>
        <dbReference type="ChEBI" id="CHEBI:29985"/>
        <dbReference type="ChEBI" id="CHEBI:29991"/>
        <dbReference type="ChEBI" id="CHEBI:30616"/>
        <dbReference type="ChEBI" id="CHEBI:33019"/>
        <dbReference type="ChEBI" id="CHEBI:58048"/>
        <dbReference type="ChEBI" id="CHEBI:58359"/>
        <dbReference type="ChEBI" id="CHEBI:456215"/>
        <dbReference type="EC" id="6.3.5.4"/>
    </reaction>
</comment>
<proteinExistence type="inferred from homology"/>
<dbReference type="RefSeq" id="WP_013914705.1">
    <property type="nucleotide sequence ID" value="NC_015690.1"/>
</dbReference>
<comment type="pathway">
    <text evidence="1">Amino-acid biosynthesis; L-asparagine biosynthesis; L-asparagine from L-aspartate (L-Gln route): step 1/1.</text>
</comment>
<dbReference type="InterPro" id="IPR051786">
    <property type="entry name" value="ASN_synthetase/amidase"/>
</dbReference>
<evidence type="ECO:0000256" key="6">
    <source>
        <dbReference type="ARBA" id="ARBA00022888"/>
    </source>
</evidence>